<evidence type="ECO:0000256" key="6">
    <source>
        <dbReference type="ARBA" id="ARBA00022801"/>
    </source>
</evidence>
<evidence type="ECO:0000313" key="18">
    <source>
        <dbReference type="Proteomes" id="UP000550787"/>
    </source>
</evidence>
<reference evidence="17 18" key="1">
    <citation type="submission" date="2020-04" db="EMBL/GenBank/DDBJ databases">
        <title>Description of novel Gluconacetobacter.</title>
        <authorList>
            <person name="Sombolestani A."/>
        </authorList>
    </citation>
    <scope>NUCLEOTIDE SEQUENCE [LARGE SCALE GENOMIC DNA]</scope>
    <source>
        <strain evidence="17 18">LMG 7603</strain>
    </source>
</reference>
<dbReference type="InterPro" id="IPR042097">
    <property type="entry name" value="Aminopeptidase_N-like_N_sf"/>
</dbReference>
<dbReference type="PRINTS" id="PR00756">
    <property type="entry name" value="ALADIPTASE"/>
</dbReference>
<evidence type="ECO:0000256" key="7">
    <source>
        <dbReference type="ARBA" id="ARBA00022833"/>
    </source>
</evidence>
<dbReference type="InterPro" id="IPR027268">
    <property type="entry name" value="Peptidase_M4/M1_CTD_sf"/>
</dbReference>
<dbReference type="Pfam" id="PF01433">
    <property type="entry name" value="Peptidase_M1"/>
    <property type="match status" value="1"/>
</dbReference>
<keyword evidence="4 12" id="KW-0645">Protease</keyword>
<feature type="domain" description="Aminopeptidase N-like N-terminal" evidence="16">
    <location>
        <begin position="42"/>
        <end position="220"/>
    </location>
</feature>
<dbReference type="GO" id="GO:0006508">
    <property type="term" value="P:proteolysis"/>
    <property type="evidence" value="ECO:0007669"/>
    <property type="project" value="UniProtKB-KW"/>
</dbReference>
<organism evidence="17 18">
    <name type="scientific">Gluconacetobacter diazotrophicus</name>
    <name type="common">Acetobacter diazotrophicus</name>
    <dbReference type="NCBI Taxonomy" id="33996"/>
    <lineage>
        <taxon>Bacteria</taxon>
        <taxon>Pseudomonadati</taxon>
        <taxon>Pseudomonadota</taxon>
        <taxon>Alphaproteobacteria</taxon>
        <taxon>Acetobacterales</taxon>
        <taxon>Acetobacteraceae</taxon>
        <taxon>Gluconacetobacter</taxon>
    </lineage>
</organism>
<name>A0A7W4I426_GLUDI</name>
<evidence type="ECO:0000256" key="13">
    <source>
        <dbReference type="SAM" id="SignalP"/>
    </source>
</evidence>
<dbReference type="PANTHER" id="PTHR11533:SF174">
    <property type="entry name" value="PUROMYCIN-SENSITIVE AMINOPEPTIDASE-RELATED"/>
    <property type="match status" value="1"/>
</dbReference>
<dbReference type="Pfam" id="PF11838">
    <property type="entry name" value="ERAP1_C"/>
    <property type="match status" value="1"/>
</dbReference>
<feature type="binding site" evidence="10">
    <location>
        <position position="327"/>
    </location>
    <ligand>
        <name>Zn(2+)</name>
        <dbReference type="ChEBI" id="CHEBI:29105"/>
        <note>catalytic</note>
    </ligand>
</feature>
<feature type="active site" description="Proton acceptor" evidence="9">
    <location>
        <position position="328"/>
    </location>
</feature>
<evidence type="ECO:0000259" key="15">
    <source>
        <dbReference type="Pfam" id="PF11838"/>
    </source>
</evidence>
<dbReference type="GO" id="GO:0005615">
    <property type="term" value="C:extracellular space"/>
    <property type="evidence" value="ECO:0007669"/>
    <property type="project" value="TreeGrafter"/>
</dbReference>
<dbReference type="SUPFAM" id="SSF55486">
    <property type="entry name" value="Metalloproteases ('zincins'), catalytic domain"/>
    <property type="match status" value="1"/>
</dbReference>
<dbReference type="InterPro" id="IPR034016">
    <property type="entry name" value="M1_APN-typ"/>
</dbReference>
<dbReference type="GO" id="GO:0070006">
    <property type="term" value="F:metalloaminopeptidase activity"/>
    <property type="evidence" value="ECO:0007669"/>
    <property type="project" value="TreeGrafter"/>
</dbReference>
<feature type="chain" id="PRO_5031082564" description="Aminopeptidase" evidence="13">
    <location>
        <begin position="25"/>
        <end position="882"/>
    </location>
</feature>
<feature type="domain" description="Peptidase M1 membrane alanine aminopeptidase" evidence="14">
    <location>
        <begin position="254"/>
        <end position="470"/>
    </location>
</feature>
<evidence type="ECO:0000256" key="12">
    <source>
        <dbReference type="RuleBase" id="RU364040"/>
    </source>
</evidence>
<dbReference type="InterPro" id="IPR045357">
    <property type="entry name" value="Aminopeptidase_N-like_N"/>
</dbReference>
<feature type="binding site" evidence="10">
    <location>
        <position position="350"/>
    </location>
    <ligand>
        <name>Zn(2+)</name>
        <dbReference type="ChEBI" id="CHEBI:29105"/>
        <note>catalytic</note>
    </ligand>
</feature>
<dbReference type="AlphaFoldDB" id="A0A7W4I426"/>
<dbReference type="Proteomes" id="UP000550787">
    <property type="component" value="Unassembled WGS sequence"/>
</dbReference>
<dbReference type="Pfam" id="PF17900">
    <property type="entry name" value="Peptidase_M1_N"/>
    <property type="match status" value="1"/>
</dbReference>
<dbReference type="InterPro" id="IPR024571">
    <property type="entry name" value="ERAP1-like_C_dom"/>
</dbReference>
<keyword evidence="3 12" id="KW-0031">Aminopeptidase</keyword>
<keyword evidence="5 10" id="KW-0479">Metal-binding</keyword>
<dbReference type="Gene3D" id="2.60.40.1730">
    <property type="entry name" value="tricorn interacting facor f3 domain"/>
    <property type="match status" value="1"/>
</dbReference>
<dbReference type="GO" id="GO:0005737">
    <property type="term" value="C:cytoplasm"/>
    <property type="evidence" value="ECO:0007669"/>
    <property type="project" value="TreeGrafter"/>
</dbReference>
<evidence type="ECO:0000256" key="9">
    <source>
        <dbReference type="PIRSR" id="PIRSR634016-1"/>
    </source>
</evidence>
<gene>
    <name evidence="17" type="ORF">HLH33_04230</name>
</gene>
<dbReference type="PANTHER" id="PTHR11533">
    <property type="entry name" value="PROTEASE M1 ZINC METALLOPROTEASE"/>
    <property type="match status" value="1"/>
</dbReference>
<dbReference type="SUPFAM" id="SSF63737">
    <property type="entry name" value="Leukotriene A4 hydrolase N-terminal domain"/>
    <property type="match status" value="1"/>
</dbReference>
<feature type="binding site" evidence="10">
    <location>
        <position position="331"/>
    </location>
    <ligand>
        <name>Zn(2+)</name>
        <dbReference type="ChEBI" id="CHEBI:29105"/>
        <note>catalytic</note>
    </ligand>
</feature>
<evidence type="ECO:0000256" key="3">
    <source>
        <dbReference type="ARBA" id="ARBA00022438"/>
    </source>
</evidence>
<comment type="caution">
    <text evidence="17">The sequence shown here is derived from an EMBL/GenBank/DDBJ whole genome shotgun (WGS) entry which is preliminary data.</text>
</comment>
<evidence type="ECO:0000259" key="16">
    <source>
        <dbReference type="Pfam" id="PF17900"/>
    </source>
</evidence>
<evidence type="ECO:0000256" key="4">
    <source>
        <dbReference type="ARBA" id="ARBA00022670"/>
    </source>
</evidence>
<evidence type="ECO:0000256" key="2">
    <source>
        <dbReference type="ARBA" id="ARBA00010136"/>
    </source>
</evidence>
<evidence type="ECO:0000256" key="8">
    <source>
        <dbReference type="ARBA" id="ARBA00023049"/>
    </source>
</evidence>
<dbReference type="InterPro" id="IPR050344">
    <property type="entry name" value="Peptidase_M1_aminopeptidases"/>
</dbReference>
<dbReference type="Gene3D" id="1.25.50.20">
    <property type="match status" value="1"/>
</dbReference>
<evidence type="ECO:0000256" key="1">
    <source>
        <dbReference type="ARBA" id="ARBA00000098"/>
    </source>
</evidence>
<dbReference type="GO" id="GO:0016285">
    <property type="term" value="F:alanyl aminopeptidase activity"/>
    <property type="evidence" value="ECO:0007669"/>
    <property type="project" value="UniProtKB-EC"/>
</dbReference>
<evidence type="ECO:0000313" key="17">
    <source>
        <dbReference type="EMBL" id="MBB2155522.1"/>
    </source>
</evidence>
<dbReference type="CDD" id="cd09601">
    <property type="entry name" value="M1_APN-Q_like"/>
    <property type="match status" value="1"/>
</dbReference>
<comment type="cofactor">
    <cofactor evidence="10 12">
        <name>Zn(2+)</name>
        <dbReference type="ChEBI" id="CHEBI:29105"/>
    </cofactor>
    <text evidence="10 12">Binds 1 zinc ion per subunit.</text>
</comment>
<evidence type="ECO:0000259" key="14">
    <source>
        <dbReference type="Pfam" id="PF01433"/>
    </source>
</evidence>
<evidence type="ECO:0000256" key="5">
    <source>
        <dbReference type="ARBA" id="ARBA00022723"/>
    </source>
</evidence>
<keyword evidence="7 10" id="KW-0862">Zinc</keyword>
<feature type="site" description="Transition state stabilizer" evidence="11">
    <location>
        <position position="412"/>
    </location>
</feature>
<dbReference type="EC" id="3.4.11.-" evidence="12"/>
<dbReference type="Gene3D" id="2.60.40.1910">
    <property type="match status" value="1"/>
</dbReference>
<feature type="domain" description="ERAP1-like C-terminal" evidence="15">
    <location>
        <begin position="547"/>
        <end position="799"/>
    </location>
</feature>
<dbReference type="GO" id="GO:0016020">
    <property type="term" value="C:membrane"/>
    <property type="evidence" value="ECO:0007669"/>
    <property type="project" value="TreeGrafter"/>
</dbReference>
<dbReference type="RefSeq" id="WP_183115487.1">
    <property type="nucleotide sequence ID" value="NZ_JABEQG010000005.1"/>
</dbReference>
<accession>A0A7W4I426</accession>
<sequence length="882" mass="94885">MNFRPAIATLLLAGTALLSGPAFGESPFDFAHAPGQLPKIVVPSAYRIDLVTDMKRLTLRGHESIDVDASAPTDSITLNQAGLTLTSATLDGVAAKITQDDKAQTATLTLKRPLAVGHHTLAITYHGPIPATPNGIYYDDYRAPDGKQQRMLVTQFEVADARRMFPGWDEPSFKATFQLTATLPKASVAISNMPIVSTSPAGGQSKRVVFGTTPRMSTYLLALVAGDVSAVSGKGGDTPINVYAPTGEQQNGSYALTAASQILPYYNEYFGVAYPLPKMDLIAIPGNYEAGAMENWGAITFIDDDLLFDPKTSAPTTQEIVYIVVAHEMAHQWSGDLVTMGWWDNIWLNEGFATWMETKATDHFNPTWQMWPRQHTDREQAMAQDAHPTTHPVQQVIHDVSEANTAFDRISYQKGEQVIRMIEDWLGPDTFRDGMRTYMKTHAYGNTTSADLWAALAQTSHQDVATVARSFTEQPGIPLVTVARRCEAGKTTLSLTEGRFAISDPHPLPARWNIPVTVGGPGIAAQRTILTPDHAATLTFDGCDAALKANLGENGYYRTQYDTASLAALKTAFAKLGAADRANLLGDQFALFQAGLAPLSAWLDLVAALPATHEDNIAVWSDTIAHLKELDAMERGSPSRPAFRAFARALLGPQLARLGWAPRPGESFLDSLLRPSVIATLGQFDDAAVVAEAQSRFAAYRKDPASLPPSLVAPVTWIVGRHADAATYATLAQMLRAAGNTEDKLRYFDALAASSDPALIRQTVQIAYSGVIPNGRVARALAVIAARGDDPDLVFKLVQAPETQKQIRSHLAPWSQSALLPAIAGHSVNPAVAKALMADPSVTESTGATIEAKKAVDLIAANADIAARAQAALTPWLATLSH</sequence>
<protein>
    <recommendedName>
        <fullName evidence="12">Aminopeptidase</fullName>
        <ecNumber evidence="12">3.4.11.-</ecNumber>
    </recommendedName>
</protein>
<keyword evidence="8 12" id="KW-0482">Metalloprotease</keyword>
<dbReference type="GO" id="GO:0042277">
    <property type="term" value="F:peptide binding"/>
    <property type="evidence" value="ECO:0007669"/>
    <property type="project" value="TreeGrafter"/>
</dbReference>
<dbReference type="InterPro" id="IPR001930">
    <property type="entry name" value="Peptidase_M1"/>
</dbReference>
<comment type="similarity">
    <text evidence="2 12">Belongs to the peptidase M1 family.</text>
</comment>
<dbReference type="EMBL" id="JABEQG010000005">
    <property type="protein sequence ID" value="MBB2155522.1"/>
    <property type="molecule type" value="Genomic_DNA"/>
</dbReference>
<evidence type="ECO:0000256" key="10">
    <source>
        <dbReference type="PIRSR" id="PIRSR634016-3"/>
    </source>
</evidence>
<dbReference type="InterPro" id="IPR014782">
    <property type="entry name" value="Peptidase_M1_dom"/>
</dbReference>
<dbReference type="GO" id="GO:0008270">
    <property type="term" value="F:zinc ion binding"/>
    <property type="evidence" value="ECO:0007669"/>
    <property type="project" value="UniProtKB-UniRule"/>
</dbReference>
<dbReference type="GO" id="GO:0043171">
    <property type="term" value="P:peptide catabolic process"/>
    <property type="evidence" value="ECO:0007669"/>
    <property type="project" value="TreeGrafter"/>
</dbReference>
<feature type="signal peptide" evidence="13">
    <location>
        <begin position="1"/>
        <end position="24"/>
    </location>
</feature>
<comment type="catalytic activity">
    <reaction evidence="1">
        <text>Release of an N-terminal amino acid, Xaa-|-Yaa- from a peptide, amide or arylamide. Xaa is preferably Ala, but may be most amino acids including Pro (slow action). When a terminal hydrophobic residue is followed by a prolyl residue, the two may be released as an intact Xaa-Pro dipeptide.</text>
        <dbReference type="EC" id="3.4.11.2"/>
    </reaction>
</comment>
<proteinExistence type="inferred from homology"/>
<keyword evidence="6 12" id="KW-0378">Hydrolase</keyword>
<evidence type="ECO:0000256" key="11">
    <source>
        <dbReference type="PIRSR" id="PIRSR634016-4"/>
    </source>
</evidence>
<dbReference type="Gene3D" id="1.10.390.10">
    <property type="entry name" value="Neutral Protease Domain 2"/>
    <property type="match status" value="1"/>
</dbReference>
<keyword evidence="13" id="KW-0732">Signal</keyword>
<dbReference type="FunFam" id="1.10.390.10:FF:000001">
    <property type="entry name" value="Aminopeptidase"/>
    <property type="match status" value="1"/>
</dbReference>